<dbReference type="AlphaFoldDB" id="A0A919VFA5"/>
<protein>
    <submittedName>
        <fullName evidence="1">Uncharacterized protein</fullName>
    </submittedName>
</protein>
<sequence length="107" mass="12290">MNSFNPKDFEEILDLIKGKIGTWVECDGIRPIESNFNTKSMMFRTKNSDKEGMIIVGEDKEFIAVDISVIDGDVRSFILKDKNDVGAINNIVGWFEENYMLEKSLKY</sequence>
<name>A0A919VFA5_9CLOT</name>
<dbReference type="Proteomes" id="UP000679179">
    <property type="component" value="Unassembled WGS sequence"/>
</dbReference>
<evidence type="ECO:0000313" key="2">
    <source>
        <dbReference type="Proteomes" id="UP000679179"/>
    </source>
</evidence>
<evidence type="ECO:0000313" key="1">
    <source>
        <dbReference type="EMBL" id="GIM30074.1"/>
    </source>
</evidence>
<reference evidence="1" key="1">
    <citation type="submission" date="2021-03" db="EMBL/GenBank/DDBJ databases">
        <title>Taxonomic study of Clostridium polyendosporum from meadow-gley soil under rice.</title>
        <authorList>
            <person name="Kobayashi H."/>
            <person name="Tanizawa Y."/>
            <person name="Yagura M."/>
        </authorList>
    </citation>
    <scope>NUCLEOTIDE SEQUENCE</scope>
    <source>
        <strain evidence="1">JCM 30710</strain>
    </source>
</reference>
<organism evidence="1 2">
    <name type="scientific">Clostridium polyendosporum</name>
    <dbReference type="NCBI Taxonomy" id="69208"/>
    <lineage>
        <taxon>Bacteria</taxon>
        <taxon>Bacillati</taxon>
        <taxon>Bacillota</taxon>
        <taxon>Clostridia</taxon>
        <taxon>Eubacteriales</taxon>
        <taxon>Clostridiaceae</taxon>
        <taxon>Clostridium</taxon>
    </lineage>
</organism>
<accession>A0A919VFA5</accession>
<dbReference type="RefSeq" id="WP_212904757.1">
    <property type="nucleotide sequence ID" value="NZ_BOPZ01000027.1"/>
</dbReference>
<comment type="caution">
    <text evidence="1">The sequence shown here is derived from an EMBL/GenBank/DDBJ whole genome shotgun (WGS) entry which is preliminary data.</text>
</comment>
<proteinExistence type="predicted"/>
<gene>
    <name evidence="1" type="ORF">CPJCM30710_27400</name>
</gene>
<keyword evidence="2" id="KW-1185">Reference proteome</keyword>
<dbReference type="EMBL" id="BOPZ01000027">
    <property type="protein sequence ID" value="GIM30074.1"/>
    <property type="molecule type" value="Genomic_DNA"/>
</dbReference>